<dbReference type="PROSITE" id="PS50829">
    <property type="entry name" value="GYF"/>
    <property type="match status" value="1"/>
</dbReference>
<dbReference type="InParanoid" id="A0A6P6XXH5"/>
<dbReference type="Proteomes" id="UP000515146">
    <property type="component" value="Unplaced"/>
</dbReference>
<dbReference type="FunCoup" id="A0A6P6XXH5">
    <property type="interactions" value="1399"/>
</dbReference>
<dbReference type="AlphaFoldDB" id="A0A6P6XXH5"/>
<dbReference type="Gene3D" id="3.30.1490.40">
    <property type="match status" value="1"/>
</dbReference>
<accession>A0A6P6XXH5</accession>
<dbReference type="PANTHER" id="PTHR13138:SF3">
    <property type="entry name" value="CD2 ANTIGEN CYTOPLASMIC TAIL-BINDING PROTEIN 2"/>
    <property type="match status" value="1"/>
</dbReference>
<dbReference type="SUPFAM" id="SSF55277">
    <property type="entry name" value="GYF domain"/>
    <property type="match status" value="1"/>
</dbReference>
<dbReference type="OrthoDB" id="331341at2759"/>
<evidence type="ECO:0000313" key="3">
    <source>
        <dbReference type="RefSeq" id="XP_027197616.1"/>
    </source>
</evidence>
<dbReference type="KEGG" id="dpte:113791962"/>
<dbReference type="GO" id="GO:0005682">
    <property type="term" value="C:U5 snRNP"/>
    <property type="evidence" value="ECO:0007669"/>
    <property type="project" value="InterPro"/>
</dbReference>
<reference evidence="3" key="1">
    <citation type="submission" date="2025-08" db="UniProtKB">
        <authorList>
            <consortium name="RefSeq"/>
        </authorList>
    </citation>
    <scope>IDENTIFICATION</scope>
    <source>
        <strain evidence="3">Airmid</strain>
    </source>
</reference>
<evidence type="ECO:0000313" key="2">
    <source>
        <dbReference type="Proteomes" id="UP000515146"/>
    </source>
</evidence>
<evidence type="ECO:0000259" key="1">
    <source>
        <dbReference type="PROSITE" id="PS50829"/>
    </source>
</evidence>
<proteinExistence type="predicted"/>
<organism evidence="2 3">
    <name type="scientific">Dermatophagoides pteronyssinus</name>
    <name type="common">European house dust mite</name>
    <dbReference type="NCBI Taxonomy" id="6956"/>
    <lineage>
        <taxon>Eukaryota</taxon>
        <taxon>Metazoa</taxon>
        <taxon>Ecdysozoa</taxon>
        <taxon>Arthropoda</taxon>
        <taxon>Chelicerata</taxon>
        <taxon>Arachnida</taxon>
        <taxon>Acari</taxon>
        <taxon>Acariformes</taxon>
        <taxon>Sarcoptiformes</taxon>
        <taxon>Astigmata</taxon>
        <taxon>Psoroptidia</taxon>
        <taxon>Analgoidea</taxon>
        <taxon>Pyroglyphidae</taxon>
        <taxon>Dermatophagoidinae</taxon>
        <taxon>Dermatophagoides</taxon>
    </lineage>
</organism>
<dbReference type="FunFam" id="3.30.1490.40:FF:000005">
    <property type="entry name" value="CD2 antigen cytoplasmic tail-binding protein 2"/>
    <property type="match status" value="1"/>
</dbReference>
<dbReference type="RefSeq" id="XP_027197616.1">
    <property type="nucleotide sequence ID" value="XM_027341815.1"/>
</dbReference>
<dbReference type="InterPro" id="IPR003169">
    <property type="entry name" value="GYF"/>
</dbReference>
<dbReference type="SMART" id="SM00444">
    <property type="entry name" value="GYF"/>
    <property type="match status" value="1"/>
</dbReference>
<dbReference type="InterPro" id="IPR035445">
    <property type="entry name" value="GYF-like_dom_sf"/>
</dbReference>
<dbReference type="InterPro" id="IPR039905">
    <property type="entry name" value="CD2BP2/Lin1"/>
</dbReference>
<feature type="domain" description="GYF" evidence="1">
    <location>
        <begin position="276"/>
        <end position="332"/>
    </location>
</feature>
<sequence>MASKKKFAQIENNQISEDVDEKIYAFGKKFKHTLDSDEEDDEIGAEKYNVLDDDAIEGTERPTIEFDGEIKITPFNMDEELETGHFDKEGTYIFDKENDIRDNWLDNINWNVVKPTTSKTVKKEKNTDNDSSSDDEKEITISQENIKEFYKQILDLIQPGESVRKAIQRYGKLCNAERKGQKRKINSNVAANQQSTIISEAKEKMMKLISIADQILQTGDMDIYERTYEQFKLQLNKIDDAESKQSSDNNDDMFSDDFNDKKASTSKVMTSFDETKTCWEYKWEDKDDAQTYGPYTTEEMLTWTNQGYFDQGVFVRRTDSTDAGFYSSKRIDFELYI</sequence>
<dbReference type="CTD" id="34432"/>
<name>A0A6P6XXH5_DERPT</name>
<keyword evidence="2" id="KW-1185">Reference proteome</keyword>
<dbReference type="PANTHER" id="PTHR13138">
    <property type="entry name" value="PROTEIN LIN1"/>
    <property type="match status" value="1"/>
</dbReference>
<gene>
    <name evidence="3" type="primary">LOC113791962</name>
</gene>
<protein>
    <submittedName>
        <fullName evidence="3">CD2 antigen cytoplasmic tail-binding protein 2 homolog</fullName>
    </submittedName>
</protein>
<dbReference type="OMA" id="GENTNFY"/>
<dbReference type="Pfam" id="PF02213">
    <property type="entry name" value="GYF"/>
    <property type="match status" value="1"/>
</dbReference>